<evidence type="ECO:0000256" key="5">
    <source>
        <dbReference type="ARBA" id="ARBA00022989"/>
    </source>
</evidence>
<keyword evidence="2" id="KW-1003">Cell membrane</keyword>
<dbReference type="Gene3D" id="2.30.30.60">
    <property type="match status" value="1"/>
</dbReference>
<keyword evidence="3" id="KW-0997">Cell inner membrane</keyword>
<accession>A0A1M5B4W3</accession>
<evidence type="ECO:0000256" key="4">
    <source>
        <dbReference type="ARBA" id="ARBA00022692"/>
    </source>
</evidence>
<evidence type="ECO:0000256" key="8">
    <source>
        <dbReference type="ARBA" id="ARBA00093630"/>
    </source>
</evidence>
<keyword evidence="6" id="KW-0346">Stress response</keyword>
<gene>
    <name evidence="12" type="ORF">SAMN02745117_01813</name>
</gene>
<dbReference type="Proteomes" id="UP000184327">
    <property type="component" value="Unassembled WGS sequence"/>
</dbReference>
<evidence type="ECO:0000256" key="10">
    <source>
        <dbReference type="SAM" id="Phobius"/>
    </source>
</evidence>
<dbReference type="InterPro" id="IPR006685">
    <property type="entry name" value="MscS_channel_2nd"/>
</dbReference>
<evidence type="ECO:0000256" key="1">
    <source>
        <dbReference type="ARBA" id="ARBA00004429"/>
    </source>
</evidence>
<dbReference type="FunFam" id="2.30.30.60:FF:000002">
    <property type="entry name" value="Mechanosensitive ion channel family protein"/>
    <property type="match status" value="1"/>
</dbReference>
<keyword evidence="7 10" id="KW-0472">Membrane</keyword>
<evidence type="ECO:0000256" key="2">
    <source>
        <dbReference type="ARBA" id="ARBA00022475"/>
    </source>
</evidence>
<keyword evidence="4 10" id="KW-0812">Transmembrane</keyword>
<protein>
    <recommendedName>
        <fullName evidence="8">Mechanosensing system component YbdG</fullName>
    </recommendedName>
    <alternativeName>
        <fullName evidence="9">Mechanosensitive channel homolog YbdG</fullName>
    </alternativeName>
</protein>
<dbReference type="GO" id="GO:0008381">
    <property type="term" value="F:mechanosensitive monoatomic ion channel activity"/>
    <property type="evidence" value="ECO:0007669"/>
    <property type="project" value="InterPro"/>
</dbReference>
<keyword evidence="5 10" id="KW-1133">Transmembrane helix</keyword>
<dbReference type="PANTHER" id="PTHR30414">
    <property type="entry name" value="MINICONDUCTANCE MECHANOSENSITIVE CHANNEL YBDG"/>
    <property type="match status" value="1"/>
</dbReference>
<feature type="transmembrane region" description="Helical" evidence="10">
    <location>
        <begin position="15"/>
        <end position="39"/>
    </location>
</feature>
<comment type="subcellular location">
    <subcellularLocation>
        <location evidence="1">Cell inner membrane</location>
        <topology evidence="1">Multi-pass membrane protein</topology>
    </subcellularLocation>
</comment>
<reference evidence="12 13" key="1">
    <citation type="submission" date="2016-11" db="EMBL/GenBank/DDBJ databases">
        <authorList>
            <person name="Jaros S."/>
            <person name="Januszkiewicz K."/>
            <person name="Wedrychowicz H."/>
        </authorList>
    </citation>
    <scope>NUCLEOTIDE SEQUENCE [LARGE SCALE GENOMIC DNA]</scope>
    <source>
        <strain evidence="12 13">DSM 16112</strain>
    </source>
</reference>
<dbReference type="EMBL" id="FQUZ01000020">
    <property type="protein sequence ID" value="SHF37367.1"/>
    <property type="molecule type" value="Genomic_DNA"/>
</dbReference>
<evidence type="ECO:0000313" key="12">
    <source>
        <dbReference type="EMBL" id="SHF37367.1"/>
    </source>
</evidence>
<dbReference type="STRING" id="1122156.SAMN02745117_01813"/>
<proteinExistence type="predicted"/>
<dbReference type="GO" id="GO:0005886">
    <property type="term" value="C:plasma membrane"/>
    <property type="evidence" value="ECO:0007669"/>
    <property type="project" value="UniProtKB-SubCell"/>
</dbReference>
<dbReference type="PANTHER" id="PTHR30414:SF0">
    <property type="entry name" value="MINICONDUCTANCE MECHANOSENSITIVE CHANNEL YBDG"/>
    <property type="match status" value="1"/>
</dbReference>
<dbReference type="AlphaFoldDB" id="A0A1M5B4W3"/>
<dbReference type="InterPro" id="IPR023408">
    <property type="entry name" value="MscS_beta-dom_sf"/>
</dbReference>
<evidence type="ECO:0000256" key="3">
    <source>
        <dbReference type="ARBA" id="ARBA00022519"/>
    </source>
</evidence>
<name>A0A1M5B4W3_9BURK</name>
<evidence type="ECO:0000256" key="9">
    <source>
        <dbReference type="ARBA" id="ARBA00093659"/>
    </source>
</evidence>
<sequence length="429" mass="47613">MNFLQDFFNDQSTAVQMAIGLALLLAAAFLTRFVLAVTWKRMMARLRERLDTRLTHTFLDDRILTRVTKITPSVVVQLGVGLVPHLPAGPLNAIGNIAFAFTTFHLVRTLTTTLNVVLEKSQHYDDTSAKFRSLKSTFQLINIMLYAGGVVVIIAALLDRSPLIVLSGMGAMSAVLMLVFKDTILSFTAGVLISSNDMLRVGDWIEMPQAGADGAVIDIALHTIKVQNWDKTITTIPTWKLVSESYKNWRGMQESGGRRIKRSIRIDAGTVRFLTPEEVQQFRQIALLRPYLDEKITAVRASNVQLQHSLGDLAELGANRRRLTNIGTFRAYALAYLKKHPGIHQDMLLMVRQMEPTPEGIPMELYCFTNTTIWAGYEGIQGDVFDHLLAILPELGLRTFQNPSGTDMRTALADLKAASQPQATASAAD</sequence>
<feature type="transmembrane region" description="Helical" evidence="10">
    <location>
        <begin position="163"/>
        <end position="180"/>
    </location>
</feature>
<dbReference type="SUPFAM" id="SSF50182">
    <property type="entry name" value="Sm-like ribonucleoproteins"/>
    <property type="match status" value="1"/>
</dbReference>
<dbReference type="InterPro" id="IPR010920">
    <property type="entry name" value="LSM_dom_sf"/>
</dbReference>
<evidence type="ECO:0000313" key="13">
    <source>
        <dbReference type="Proteomes" id="UP000184327"/>
    </source>
</evidence>
<evidence type="ECO:0000259" key="11">
    <source>
        <dbReference type="Pfam" id="PF00924"/>
    </source>
</evidence>
<evidence type="ECO:0000256" key="7">
    <source>
        <dbReference type="ARBA" id="ARBA00023136"/>
    </source>
</evidence>
<dbReference type="Pfam" id="PF00924">
    <property type="entry name" value="MS_channel_2nd"/>
    <property type="match status" value="1"/>
</dbReference>
<feature type="domain" description="Mechanosensitive ion channel MscS" evidence="11">
    <location>
        <begin position="182"/>
        <end position="250"/>
    </location>
</feature>
<dbReference type="RefSeq" id="WP_234971097.1">
    <property type="nucleotide sequence ID" value="NZ_FQUZ01000020.1"/>
</dbReference>
<keyword evidence="13" id="KW-1185">Reference proteome</keyword>
<dbReference type="InterPro" id="IPR030192">
    <property type="entry name" value="YbdG"/>
</dbReference>
<feature type="transmembrane region" description="Helical" evidence="10">
    <location>
        <begin position="140"/>
        <end position="157"/>
    </location>
</feature>
<organism evidence="12 13">
    <name type="scientific">Lampropedia hyalina DSM 16112</name>
    <dbReference type="NCBI Taxonomy" id="1122156"/>
    <lineage>
        <taxon>Bacteria</taxon>
        <taxon>Pseudomonadati</taxon>
        <taxon>Pseudomonadota</taxon>
        <taxon>Betaproteobacteria</taxon>
        <taxon>Burkholderiales</taxon>
        <taxon>Comamonadaceae</taxon>
        <taxon>Lampropedia</taxon>
    </lineage>
</organism>
<dbReference type="GO" id="GO:0071470">
    <property type="term" value="P:cellular response to osmotic stress"/>
    <property type="evidence" value="ECO:0007669"/>
    <property type="project" value="InterPro"/>
</dbReference>
<evidence type="ECO:0000256" key="6">
    <source>
        <dbReference type="ARBA" id="ARBA00023016"/>
    </source>
</evidence>